<dbReference type="AlphaFoldDB" id="A0A8A4KJB9"/>
<evidence type="ECO:0000313" key="1">
    <source>
        <dbReference type="EMBL" id="QTC48453.1"/>
    </source>
</evidence>
<organism evidence="1 2">
    <name type="scientific">Pantoea ananas</name>
    <name type="common">Erwinia uredovora</name>
    <dbReference type="NCBI Taxonomy" id="553"/>
    <lineage>
        <taxon>Bacteria</taxon>
        <taxon>Pseudomonadati</taxon>
        <taxon>Pseudomonadota</taxon>
        <taxon>Gammaproteobacteria</taxon>
        <taxon>Enterobacterales</taxon>
        <taxon>Erwiniaceae</taxon>
        <taxon>Pantoea</taxon>
    </lineage>
</organism>
<sequence>MGVLLEWLCFYYDPVTNSVQLSPKDMVTECALVSRQRASQALQMLEDIEYIVHGSDADGNLRIFFTPALFEDLNVRPDHLRAARLKAERVQRRRGTPS</sequence>
<dbReference type="EMBL" id="CP059085">
    <property type="protein sequence ID" value="QTC48453.1"/>
    <property type="molecule type" value="Genomic_DNA"/>
</dbReference>
<protein>
    <submittedName>
        <fullName evidence="1">Uncharacterized protein</fullName>
    </submittedName>
</protein>
<accession>A0A8A4KJB9</accession>
<evidence type="ECO:0000313" key="2">
    <source>
        <dbReference type="Proteomes" id="UP000663901"/>
    </source>
</evidence>
<keyword evidence="1" id="KW-0614">Plasmid</keyword>
<reference evidence="1" key="1">
    <citation type="submission" date="2020-07" db="EMBL/GenBank/DDBJ databases">
        <title>Genome Sequences for Panteoa spp. that cause Center Rot in Onions.</title>
        <authorList>
            <person name="Asselin J.A."/>
            <person name="Helmann T."/>
            <person name="Beer S."/>
            <person name="Stodghill P."/>
        </authorList>
    </citation>
    <scope>NUCLEOTIDE SEQUENCE</scope>
    <source>
        <strain evidence="1">OC5a</strain>
        <plasmid evidence="1">pOC5aB</plasmid>
    </source>
</reference>
<geneLocation type="plasmid" evidence="1 2">
    <name>pOC5aB</name>
</geneLocation>
<gene>
    <name evidence="1" type="ORF">H0Z12_21950</name>
</gene>
<name>A0A8A4KJB9_PANAN</name>
<dbReference type="Proteomes" id="UP000663901">
    <property type="component" value="Plasmid pOC5aB"/>
</dbReference>
<dbReference type="RefSeq" id="WP_207806750.1">
    <property type="nucleotide sequence ID" value="NZ_CP059085.1"/>
</dbReference>
<proteinExistence type="predicted"/>